<evidence type="ECO:0000313" key="1">
    <source>
        <dbReference type="EMBL" id="GFG33664.1"/>
    </source>
</evidence>
<accession>A0A6L2PMX2</accession>
<dbReference type="PANTHER" id="PTHR31649:SF1">
    <property type="entry name" value="FARNESOIC ACID O-METHYL TRANSFERASE DOMAIN-CONTAINING PROTEIN"/>
    <property type="match status" value="1"/>
</dbReference>
<dbReference type="Proteomes" id="UP000502823">
    <property type="component" value="Unassembled WGS sequence"/>
</dbReference>
<name>A0A6L2PMX2_COPFO</name>
<dbReference type="AlphaFoldDB" id="A0A6L2PMX2"/>
<keyword evidence="2" id="KW-1185">Reference proteome</keyword>
<comment type="caution">
    <text evidence="1">The sequence shown here is derived from an EMBL/GenBank/DDBJ whole genome shotgun (WGS) entry which is preliminary data.</text>
</comment>
<evidence type="ECO:0000313" key="2">
    <source>
        <dbReference type="Proteomes" id="UP000502823"/>
    </source>
</evidence>
<dbReference type="InterPro" id="IPR006616">
    <property type="entry name" value="DM9_repeat"/>
</dbReference>
<dbReference type="EMBL" id="BLKM01000446">
    <property type="protein sequence ID" value="GFG33664.1"/>
    <property type="molecule type" value="Genomic_DNA"/>
</dbReference>
<dbReference type="PANTHER" id="PTHR31649">
    <property type="entry name" value="AGAP009604-PA"/>
    <property type="match status" value="1"/>
</dbReference>
<organism evidence="1 2">
    <name type="scientific">Coptotermes formosanus</name>
    <name type="common">Formosan subterranean termite</name>
    <dbReference type="NCBI Taxonomy" id="36987"/>
    <lineage>
        <taxon>Eukaryota</taxon>
        <taxon>Metazoa</taxon>
        <taxon>Ecdysozoa</taxon>
        <taxon>Arthropoda</taxon>
        <taxon>Hexapoda</taxon>
        <taxon>Insecta</taxon>
        <taxon>Pterygota</taxon>
        <taxon>Neoptera</taxon>
        <taxon>Polyneoptera</taxon>
        <taxon>Dictyoptera</taxon>
        <taxon>Blattodea</taxon>
        <taxon>Blattoidea</taxon>
        <taxon>Termitoidae</taxon>
        <taxon>Rhinotermitidae</taxon>
        <taxon>Coptotermes</taxon>
    </lineage>
</organism>
<proteinExistence type="predicted"/>
<protein>
    <submittedName>
        <fullName evidence="1">Uncharacterized protein</fullName>
    </submittedName>
</protein>
<dbReference type="OrthoDB" id="1925699at2759"/>
<dbReference type="SMART" id="SM00696">
    <property type="entry name" value="DM9"/>
    <property type="match status" value="2"/>
</dbReference>
<sequence>MSAGCDKDGGPLYVGRAYFRRNLLPAKIAPNHQTGYVSFEGAEHRVVDYEVLVTTRNVAWQSASGGRVPKAALPVGRTMQGETLYTGRVEFNSTLTPGKCVDAEWTEMFQDRAQLLQDINEEKEGRKKKEEKR</sequence>
<reference evidence="2" key="1">
    <citation type="submission" date="2020-01" db="EMBL/GenBank/DDBJ databases">
        <title>Draft genome sequence of the Termite Coptotermes fromosanus.</title>
        <authorList>
            <person name="Itakura S."/>
            <person name="Yosikawa Y."/>
            <person name="Umezawa K."/>
        </authorList>
    </citation>
    <scope>NUCLEOTIDE SEQUENCE [LARGE SCALE GENOMIC DNA]</scope>
</reference>
<gene>
    <name evidence="1" type="ORF">Cfor_11714</name>
</gene>
<dbReference type="Pfam" id="PF11901">
    <property type="entry name" value="DM9"/>
    <property type="match status" value="1"/>
</dbReference>
<dbReference type="InParanoid" id="A0A6L2PMX2"/>